<feature type="transmembrane region" description="Helical" evidence="5">
    <location>
        <begin position="192"/>
        <end position="211"/>
    </location>
</feature>
<evidence type="ECO:0000256" key="5">
    <source>
        <dbReference type="SAM" id="Phobius"/>
    </source>
</evidence>
<evidence type="ECO:0000313" key="9">
    <source>
        <dbReference type="EMBL" id="NHB95405.1"/>
    </source>
</evidence>
<protein>
    <recommendedName>
        <fullName evidence="11">O-antigen polymerase</fullName>
    </recommendedName>
</protein>
<feature type="domain" description="O-antigen ligase-related" evidence="6">
    <location>
        <begin position="243"/>
        <end position="392"/>
    </location>
</feature>
<dbReference type="AlphaFoldDB" id="A0A7X5TJV0"/>
<dbReference type="GO" id="GO:0016020">
    <property type="term" value="C:membrane"/>
    <property type="evidence" value="ECO:0007669"/>
    <property type="project" value="UniProtKB-SubCell"/>
</dbReference>
<dbReference type="InterPro" id="IPR021797">
    <property type="entry name" value="Wzy_C_2"/>
</dbReference>
<feature type="domain" description="Virulence factor membrane-bound polymerase C-terminal" evidence="7">
    <location>
        <begin position="426"/>
        <end position="611"/>
    </location>
</feature>
<feature type="transmembrane region" description="Helical" evidence="5">
    <location>
        <begin position="259"/>
        <end position="278"/>
    </location>
</feature>
<feature type="transmembrane region" description="Helical" evidence="5">
    <location>
        <begin position="378"/>
        <end position="401"/>
    </location>
</feature>
<organism evidence="9 10">
    <name type="scientific">Photorhabdus stackebrandtii</name>
    <dbReference type="NCBI Taxonomy" id="1123042"/>
    <lineage>
        <taxon>Bacteria</taxon>
        <taxon>Pseudomonadati</taxon>
        <taxon>Pseudomonadota</taxon>
        <taxon>Gammaproteobacteria</taxon>
        <taxon>Enterobacterales</taxon>
        <taxon>Morganellaceae</taxon>
        <taxon>Photorhabdus</taxon>
    </lineage>
</organism>
<evidence type="ECO:0000256" key="4">
    <source>
        <dbReference type="ARBA" id="ARBA00023136"/>
    </source>
</evidence>
<feature type="transmembrane region" description="Helical" evidence="5">
    <location>
        <begin position="232"/>
        <end position="253"/>
    </location>
</feature>
<dbReference type="Pfam" id="PF04932">
    <property type="entry name" value="Wzy_C"/>
    <property type="match status" value="1"/>
</dbReference>
<evidence type="ECO:0000256" key="3">
    <source>
        <dbReference type="ARBA" id="ARBA00022989"/>
    </source>
</evidence>
<name>A0A7X5TJV0_9GAMM</name>
<evidence type="ECO:0000259" key="8">
    <source>
        <dbReference type="Pfam" id="PF15864"/>
    </source>
</evidence>
<dbReference type="RefSeq" id="WP_166285736.1">
    <property type="nucleotide sequence ID" value="NZ_CAWPIE010000002.1"/>
</dbReference>
<accession>A0A7X5TJV0</accession>
<feature type="transmembrane region" description="Helical" evidence="5">
    <location>
        <begin position="21"/>
        <end position="44"/>
    </location>
</feature>
<evidence type="ECO:0000313" key="10">
    <source>
        <dbReference type="Proteomes" id="UP000547931"/>
    </source>
</evidence>
<feature type="transmembrane region" description="Helical" evidence="5">
    <location>
        <begin position="475"/>
        <end position="499"/>
    </location>
</feature>
<evidence type="ECO:0000256" key="2">
    <source>
        <dbReference type="ARBA" id="ARBA00022692"/>
    </source>
</evidence>
<feature type="domain" description="Protein glycosylation ligase" evidence="8">
    <location>
        <begin position="183"/>
        <end position="207"/>
    </location>
</feature>
<feature type="transmembrane region" description="Helical" evidence="5">
    <location>
        <begin position="56"/>
        <end position="76"/>
    </location>
</feature>
<sequence>MRSNRIQTSGRVPTGAFCPKSALFPSVLPLWMPVLLCGVTLIYLPNMGGGGLRLPVNLLTWGIMTLVVLWGALQVWRRGTLRVSLRVSWVLCALVLLSLPWLWTRNTLWQSSALPRLAGLWGSGLVLLALLQGRLTANQTQCWLNWLLLCMVLQALIGVLQLFAPVWAFQWIEYVPSRTGFRPYGIFQQPNLLGSFIATGIGIAGYLMLSADDVSIKSVTEGFSPQKIQRHRVLSVTFMFPALALVPLWAVLLWSQSRIGLIGAVVMEVITLWLGWRWGVRIRCLWLLSLSLLGITLGLILPHTLWWPTAVGELDFWHASSNQERLHLLVGTLQLIAEHPWLGHGLGSFENTWPQALAVSGLHNTAWLTFTHPHNEVFYVWCEGGVTAVLGLVIVVIVWLWPRLYRAGSLSELSLYPLLLRNWLPLPIALHLMTEYPLYQSAPHLMVLLILWRLAWPENQLIARQLGFQQGSGGFLALSMPVIMLAGVLMLGILGGGLVTQDVLTRLERRGLIDPVAEATLAHLPGILMLTQETRLDYDRHTKLLLDYNRTHNSQDLVNYQNWGNAYLQVHNDANVSATLIQIARAQGKSTEVYQIVARAHLSFSHDTRFWSPALQCSKKGNDS</sequence>
<feature type="transmembrane region" description="Helical" evidence="5">
    <location>
        <begin position="83"/>
        <end position="101"/>
    </location>
</feature>
<comment type="caution">
    <text evidence="9">The sequence shown here is derived from an EMBL/GenBank/DDBJ whole genome shotgun (WGS) entry which is preliminary data.</text>
</comment>
<dbReference type="InterPro" id="IPR007016">
    <property type="entry name" value="O-antigen_ligase-rel_domated"/>
</dbReference>
<dbReference type="PANTHER" id="PTHR37422:SF21">
    <property type="entry name" value="EXOQ-LIKE PROTEIN"/>
    <property type="match status" value="1"/>
</dbReference>
<feature type="transmembrane region" description="Helical" evidence="5">
    <location>
        <begin position="143"/>
        <end position="172"/>
    </location>
</feature>
<proteinExistence type="predicted"/>
<keyword evidence="3 5" id="KW-1133">Transmembrane helix</keyword>
<feature type="transmembrane region" description="Helical" evidence="5">
    <location>
        <begin position="113"/>
        <end position="131"/>
    </location>
</feature>
<dbReference type="EMBL" id="PUJV01000002">
    <property type="protein sequence ID" value="NHB95405.1"/>
    <property type="molecule type" value="Genomic_DNA"/>
</dbReference>
<comment type="subcellular location">
    <subcellularLocation>
        <location evidence="1">Membrane</location>
        <topology evidence="1">Multi-pass membrane protein</topology>
    </subcellularLocation>
</comment>
<keyword evidence="10" id="KW-1185">Reference proteome</keyword>
<dbReference type="InterPro" id="IPR051533">
    <property type="entry name" value="WaaL-like"/>
</dbReference>
<evidence type="ECO:0008006" key="11">
    <source>
        <dbReference type="Google" id="ProtNLM"/>
    </source>
</evidence>
<dbReference type="InterPro" id="IPR031726">
    <property type="entry name" value="PglL_A"/>
</dbReference>
<gene>
    <name evidence="9" type="ORF">C5470_02815</name>
</gene>
<keyword evidence="2 5" id="KW-0812">Transmembrane</keyword>
<evidence type="ECO:0000259" key="7">
    <source>
        <dbReference type="Pfam" id="PF11846"/>
    </source>
</evidence>
<evidence type="ECO:0000256" key="1">
    <source>
        <dbReference type="ARBA" id="ARBA00004141"/>
    </source>
</evidence>
<keyword evidence="4 5" id="KW-0472">Membrane</keyword>
<feature type="transmembrane region" description="Helical" evidence="5">
    <location>
        <begin position="285"/>
        <end position="307"/>
    </location>
</feature>
<dbReference type="Pfam" id="PF11846">
    <property type="entry name" value="Wzy_C_2"/>
    <property type="match status" value="1"/>
</dbReference>
<evidence type="ECO:0000259" key="6">
    <source>
        <dbReference type="Pfam" id="PF04932"/>
    </source>
</evidence>
<reference evidence="9 10" key="1">
    <citation type="submission" date="2018-02" db="EMBL/GenBank/DDBJ databases">
        <authorList>
            <person name="Machado R.A."/>
        </authorList>
    </citation>
    <scope>NUCLEOTIDE SEQUENCE [LARGE SCALE GENOMIC DNA]</scope>
    <source>
        <strain evidence="9 10">DSM 23271</strain>
    </source>
</reference>
<dbReference type="Pfam" id="PF15864">
    <property type="entry name" value="PglL_A"/>
    <property type="match status" value="1"/>
</dbReference>
<dbReference type="Proteomes" id="UP000547931">
    <property type="component" value="Unassembled WGS sequence"/>
</dbReference>
<dbReference type="PANTHER" id="PTHR37422">
    <property type="entry name" value="TEICHURONIC ACID BIOSYNTHESIS PROTEIN TUAE"/>
    <property type="match status" value="1"/>
</dbReference>